<dbReference type="Gene3D" id="2.130.10.30">
    <property type="entry name" value="Regulator of chromosome condensation 1/beta-lactamase-inhibitor protein II"/>
    <property type="match status" value="1"/>
</dbReference>
<dbReference type="InterPro" id="IPR058923">
    <property type="entry name" value="RCC1-like_dom"/>
</dbReference>
<feature type="repeat" description="RCC1" evidence="3">
    <location>
        <begin position="105"/>
        <end position="160"/>
    </location>
</feature>
<feature type="repeat" description="RCC1" evidence="3">
    <location>
        <begin position="271"/>
        <end position="339"/>
    </location>
</feature>
<protein>
    <recommendedName>
        <fullName evidence="4">RCC1-like domain-containing protein</fullName>
    </recommendedName>
</protein>
<sequence>MKRSRIDVGVSKEQYELAESKEDSTYGYEQQSQATDDALRGRKIVKPTNTRLTELKRHSYALNQSFYQGIKLQSSHNVKGAWLENMKEYLAYAQEINARYGNQYGSALSFGSGDCGQLGHGVEEDRDMMVKFPRPIQALSKYQIVRVAAGGLHTMALSKEGHVFTWGCNDDGALGRTGDENFPGQVTGFPDNTTIVNIVGGDCHTTALSTDGSVFTWGSYKDKEGKLWCDGPSPKDTFKKKQMTPYLLPTLANVIDIKSGSCFNLARCADGHLYSWGLGEMGNLGRPVASEIRDAAGEYNVPLVYKDHLTPQVIKLNGKPFGCKAFGAGSYHSLFVHNESGGIYTCGLNNYGQLGLGHDINQTELQLVEALSDKNGLLVEGGTHHSVVLLSDGTMYSFGRGDSGQLGTLENPATGAFKESPQEIQVPGANNVHFRMLAVGSNHALAVTDQDEVYSWGYGDMLALGTGVEKDELKPRKLDWAKTKFGPARLLQVAAGGQHSLILAAEKTVS</sequence>
<dbReference type="GO" id="GO:0005085">
    <property type="term" value="F:guanyl-nucleotide exchange factor activity"/>
    <property type="evidence" value="ECO:0007669"/>
    <property type="project" value="TreeGrafter"/>
</dbReference>
<feature type="repeat" description="RCC1" evidence="3">
    <location>
        <begin position="212"/>
        <end position="270"/>
    </location>
</feature>
<dbReference type="PANTHER" id="PTHR45982:SF1">
    <property type="entry name" value="REGULATOR OF CHROMOSOME CONDENSATION"/>
    <property type="match status" value="1"/>
</dbReference>
<comment type="caution">
    <text evidence="5">The sequence shown here is derived from an EMBL/GenBank/DDBJ whole genome shotgun (WGS) entry which is preliminary data.</text>
</comment>
<keyword evidence="1" id="KW-0344">Guanine-nucleotide releasing factor</keyword>
<keyword evidence="6" id="KW-1185">Reference proteome</keyword>
<dbReference type="PROSITE" id="PS00626">
    <property type="entry name" value="RCC1_2"/>
    <property type="match status" value="1"/>
</dbReference>
<dbReference type="InterPro" id="IPR009091">
    <property type="entry name" value="RCC1/BLIP-II"/>
</dbReference>
<reference evidence="5 6" key="1">
    <citation type="submission" date="2019-07" db="EMBL/GenBank/DDBJ databases">
        <title>Genomics analysis of Aphanomyces spp. identifies a new class of oomycete effector associated with host adaptation.</title>
        <authorList>
            <person name="Gaulin E."/>
        </authorList>
    </citation>
    <scope>NUCLEOTIDE SEQUENCE [LARGE SCALE GENOMIC DNA]</scope>
    <source>
        <strain evidence="5 6">ATCC 201684</strain>
    </source>
</reference>
<gene>
    <name evidence="5" type="ORF">Ae201684_001384</name>
</gene>
<feature type="repeat" description="RCC1" evidence="3">
    <location>
        <begin position="161"/>
        <end position="211"/>
    </location>
</feature>
<proteinExistence type="predicted"/>
<feature type="repeat" description="RCC1" evidence="3">
    <location>
        <begin position="393"/>
        <end position="450"/>
    </location>
</feature>
<dbReference type="InterPro" id="IPR051553">
    <property type="entry name" value="Ran_GTPase-activating"/>
</dbReference>
<evidence type="ECO:0000256" key="2">
    <source>
        <dbReference type="ARBA" id="ARBA00022737"/>
    </source>
</evidence>
<dbReference type="VEuPathDB" id="FungiDB:AeMF1_021267"/>
<evidence type="ECO:0000256" key="1">
    <source>
        <dbReference type="ARBA" id="ARBA00022658"/>
    </source>
</evidence>
<organism evidence="5 6">
    <name type="scientific">Aphanomyces euteiches</name>
    <dbReference type="NCBI Taxonomy" id="100861"/>
    <lineage>
        <taxon>Eukaryota</taxon>
        <taxon>Sar</taxon>
        <taxon>Stramenopiles</taxon>
        <taxon>Oomycota</taxon>
        <taxon>Saprolegniomycetes</taxon>
        <taxon>Saprolegniales</taxon>
        <taxon>Verrucalvaceae</taxon>
        <taxon>Aphanomyces</taxon>
    </lineage>
</organism>
<dbReference type="PRINTS" id="PR00633">
    <property type="entry name" value="RCCNDNSATION"/>
</dbReference>
<dbReference type="PROSITE" id="PS50012">
    <property type="entry name" value="RCC1_3"/>
    <property type="match status" value="7"/>
</dbReference>
<dbReference type="EMBL" id="VJMJ01000012">
    <property type="protein sequence ID" value="KAF0743728.1"/>
    <property type="molecule type" value="Genomic_DNA"/>
</dbReference>
<keyword evidence="2" id="KW-0677">Repeat</keyword>
<dbReference type="PANTHER" id="PTHR45982">
    <property type="entry name" value="REGULATOR OF CHROMOSOME CONDENSATION"/>
    <property type="match status" value="1"/>
</dbReference>
<dbReference type="Pfam" id="PF25390">
    <property type="entry name" value="WD40_RLD"/>
    <property type="match status" value="1"/>
</dbReference>
<dbReference type="GO" id="GO:0005737">
    <property type="term" value="C:cytoplasm"/>
    <property type="evidence" value="ECO:0007669"/>
    <property type="project" value="TreeGrafter"/>
</dbReference>
<feature type="repeat" description="RCC1" evidence="3">
    <location>
        <begin position="341"/>
        <end position="392"/>
    </location>
</feature>
<evidence type="ECO:0000313" key="5">
    <source>
        <dbReference type="EMBL" id="KAF0743728.1"/>
    </source>
</evidence>
<dbReference type="SUPFAM" id="SSF50985">
    <property type="entry name" value="RCC1/BLIP-II"/>
    <property type="match status" value="1"/>
</dbReference>
<name>A0A6G0XT58_9STRA</name>
<evidence type="ECO:0000256" key="3">
    <source>
        <dbReference type="PROSITE-ProRule" id="PRU00235"/>
    </source>
</evidence>
<feature type="repeat" description="RCC1" evidence="3">
    <location>
        <begin position="451"/>
        <end position="506"/>
    </location>
</feature>
<dbReference type="Proteomes" id="UP000481153">
    <property type="component" value="Unassembled WGS sequence"/>
</dbReference>
<evidence type="ECO:0000259" key="4">
    <source>
        <dbReference type="Pfam" id="PF25390"/>
    </source>
</evidence>
<dbReference type="InterPro" id="IPR000408">
    <property type="entry name" value="Reg_chr_condens"/>
</dbReference>
<evidence type="ECO:0000313" key="6">
    <source>
        <dbReference type="Proteomes" id="UP000481153"/>
    </source>
</evidence>
<feature type="domain" description="RCC1-like" evidence="4">
    <location>
        <begin position="107"/>
        <end position="502"/>
    </location>
</feature>
<accession>A0A6G0XT58</accession>
<dbReference type="AlphaFoldDB" id="A0A6G0XT58"/>